<dbReference type="EMBL" id="AGRJ01000075">
    <property type="protein sequence ID" value="EHO53029.1"/>
    <property type="molecule type" value="Genomic_DNA"/>
</dbReference>
<reference evidence="4 5" key="1">
    <citation type="submission" date="2011-09" db="EMBL/GenBank/DDBJ databases">
        <authorList>
            <person name="Weinstock G."/>
            <person name="Sodergren E."/>
            <person name="Clifton S."/>
            <person name="Fulton L."/>
            <person name="Fulton B."/>
            <person name="Courtney L."/>
            <person name="Fronick C."/>
            <person name="Harrison M."/>
            <person name="Strong C."/>
            <person name="Farmer C."/>
            <person name="Delahaunty K."/>
            <person name="Markovic C."/>
            <person name="Hall O."/>
            <person name="Minx P."/>
            <person name="Tomlinson C."/>
            <person name="Mitreva M."/>
            <person name="Hou S."/>
            <person name="Chen J."/>
            <person name="Wollam A."/>
            <person name="Pepin K.H."/>
            <person name="Johnson M."/>
            <person name="Bhonagiri V."/>
            <person name="Zhang X."/>
            <person name="Suruliraj S."/>
            <person name="Warren W."/>
            <person name="Chinwalla A."/>
            <person name="Mardis E.R."/>
            <person name="Wilson R.K."/>
        </authorList>
    </citation>
    <scope>NUCLEOTIDE SEQUENCE [LARGE SCALE GENOMIC DNA]</scope>
    <source>
        <strain evidence="4 5">F0435</strain>
    </source>
</reference>
<dbReference type="GO" id="GO:0009055">
    <property type="term" value="F:electron transfer activity"/>
    <property type="evidence" value="ECO:0007669"/>
    <property type="project" value="InterPro"/>
</dbReference>
<protein>
    <submittedName>
        <fullName evidence="4">Electron transfer flavoprotein FAD-binding domain protein</fullName>
    </submittedName>
</protein>
<evidence type="ECO:0000256" key="1">
    <source>
        <dbReference type="ARBA" id="ARBA00005817"/>
    </source>
</evidence>
<dbReference type="Pfam" id="PF01012">
    <property type="entry name" value="ETF"/>
    <property type="match status" value="1"/>
</dbReference>
<dbReference type="STRING" id="797516.HMPREF9104_00733"/>
<dbReference type="SMART" id="SM00893">
    <property type="entry name" value="ETF"/>
    <property type="match status" value="1"/>
</dbReference>
<dbReference type="PANTHER" id="PTHR43153:SF1">
    <property type="entry name" value="ELECTRON TRANSFER FLAVOPROTEIN SUBUNIT ALPHA, MITOCHONDRIAL"/>
    <property type="match status" value="1"/>
</dbReference>
<dbReference type="Gene3D" id="3.40.50.620">
    <property type="entry name" value="HUPs"/>
    <property type="match status" value="1"/>
</dbReference>
<dbReference type="PIRSF" id="PIRSF000089">
    <property type="entry name" value="Electra_flavoP_a"/>
    <property type="match status" value="1"/>
</dbReference>
<evidence type="ECO:0000313" key="4">
    <source>
        <dbReference type="EMBL" id="EHO53029.1"/>
    </source>
</evidence>
<evidence type="ECO:0000256" key="2">
    <source>
        <dbReference type="PIRSR" id="PIRSR000089-1"/>
    </source>
</evidence>
<sequence length="326" mass="35196">MGVKIVDNNEIWVYVELSGSRIEPTSLQLITKAKAIADGRPVVAVIPEATTVQAETIVSQYGPDKIEILVDDRFAEATDEEVSDALFQVMDKQRPNTLLFPATILGRSIAPRLQAKLQTGLTGDCLDIYFKDTLLVQVKPTYGDNIMCDIVCPDRRPQMATVRPNTFRAVQDSSATTKIEKPIFEFHKEAAASILSTKPIINSSANISDAKTVIALGRGAYSEKNVKLANQLAAKLGGMVGVSRPLTDKPEFGHDDQIGQSGNTIAPDLLINLGISGAVQYAVGIKNAKKVVSVNTDKDAPIFAQSDFAYVGDATEFLTAMLGQVR</sequence>
<keyword evidence="2" id="KW-0285">Flavoprotein</keyword>
<dbReference type="InterPro" id="IPR014729">
    <property type="entry name" value="Rossmann-like_a/b/a_fold"/>
</dbReference>
<dbReference type="InterPro" id="IPR029035">
    <property type="entry name" value="DHS-like_NAD/FAD-binding_dom"/>
</dbReference>
<gene>
    <name evidence="4" type="ORF">HMPREF9104_00733</name>
</gene>
<dbReference type="Pfam" id="PF00766">
    <property type="entry name" value="ETF_alpha"/>
    <property type="match status" value="1"/>
</dbReference>
<comment type="similarity">
    <text evidence="1">Belongs to the ETF alpha-subunit/FixB family.</text>
</comment>
<dbReference type="AlphaFoldDB" id="H1LDQ8"/>
<comment type="caution">
    <text evidence="4">The sequence shown here is derived from an EMBL/GenBank/DDBJ whole genome shotgun (WGS) entry which is preliminary data.</text>
</comment>
<dbReference type="CDD" id="cd01715">
    <property type="entry name" value="ETF_alpha"/>
    <property type="match status" value="1"/>
</dbReference>
<feature type="binding site" evidence="2">
    <location>
        <begin position="257"/>
        <end position="261"/>
    </location>
    <ligand>
        <name>FAD</name>
        <dbReference type="ChEBI" id="CHEBI:57692"/>
    </ligand>
</feature>
<comment type="cofactor">
    <cofactor evidence="2">
        <name>FAD</name>
        <dbReference type="ChEBI" id="CHEBI:57692"/>
    </cofactor>
    <text evidence="2">Binds 1 FAD per dimer.</text>
</comment>
<feature type="binding site" evidence="2">
    <location>
        <position position="295"/>
    </location>
    <ligand>
        <name>FAD</name>
        <dbReference type="ChEBI" id="CHEBI:57692"/>
    </ligand>
</feature>
<dbReference type="Proteomes" id="UP000005025">
    <property type="component" value="Unassembled WGS sequence"/>
</dbReference>
<dbReference type="InterPro" id="IPR001308">
    <property type="entry name" value="ETF_a/FixB"/>
</dbReference>
<dbReference type="PANTHER" id="PTHR43153">
    <property type="entry name" value="ELECTRON TRANSFER FLAVOPROTEIN ALPHA"/>
    <property type="match status" value="1"/>
</dbReference>
<feature type="domain" description="Electron transfer flavoprotein alpha/beta-subunit N-terminal" evidence="3">
    <location>
        <begin position="11"/>
        <end position="198"/>
    </location>
</feature>
<dbReference type="Gene3D" id="3.40.50.1220">
    <property type="entry name" value="TPP-binding domain"/>
    <property type="match status" value="1"/>
</dbReference>
<name>H1LDQ8_9LACO</name>
<dbReference type="GO" id="GO:0033539">
    <property type="term" value="P:fatty acid beta-oxidation using acyl-CoA dehydrogenase"/>
    <property type="evidence" value="ECO:0007669"/>
    <property type="project" value="TreeGrafter"/>
</dbReference>
<organism evidence="4 5">
    <name type="scientific">Lentilactobacillus kisonensis F0435</name>
    <dbReference type="NCBI Taxonomy" id="797516"/>
    <lineage>
        <taxon>Bacteria</taxon>
        <taxon>Bacillati</taxon>
        <taxon>Bacillota</taxon>
        <taxon>Bacilli</taxon>
        <taxon>Lactobacillales</taxon>
        <taxon>Lactobacillaceae</taxon>
        <taxon>Lentilactobacillus</taxon>
    </lineage>
</organism>
<evidence type="ECO:0000259" key="3">
    <source>
        <dbReference type="SMART" id="SM00893"/>
    </source>
</evidence>
<proteinExistence type="inferred from homology"/>
<dbReference type="InterPro" id="IPR014731">
    <property type="entry name" value="ETF_asu_C"/>
</dbReference>
<dbReference type="InterPro" id="IPR014730">
    <property type="entry name" value="ETF_a/b_N"/>
</dbReference>
<keyword evidence="2" id="KW-0274">FAD</keyword>
<dbReference type="PATRIC" id="fig|797516.3.peg.657"/>
<feature type="binding site" evidence="2">
    <location>
        <position position="218"/>
    </location>
    <ligand>
        <name>FAD</name>
        <dbReference type="ChEBI" id="CHEBI:57692"/>
    </ligand>
</feature>
<accession>H1LDQ8</accession>
<dbReference type="SUPFAM" id="SSF52402">
    <property type="entry name" value="Adenine nucleotide alpha hydrolases-like"/>
    <property type="match status" value="1"/>
</dbReference>
<dbReference type="GO" id="GO:0050660">
    <property type="term" value="F:flavin adenine dinucleotide binding"/>
    <property type="evidence" value="ECO:0007669"/>
    <property type="project" value="InterPro"/>
</dbReference>
<dbReference type="InterPro" id="IPR033947">
    <property type="entry name" value="ETF_alpha_N"/>
</dbReference>
<dbReference type="SUPFAM" id="SSF52467">
    <property type="entry name" value="DHS-like NAD/FAD-binding domain"/>
    <property type="match status" value="1"/>
</dbReference>
<feature type="binding site" evidence="2">
    <location>
        <begin position="243"/>
        <end position="244"/>
    </location>
    <ligand>
        <name>FAD</name>
        <dbReference type="ChEBI" id="CHEBI:57692"/>
    </ligand>
</feature>
<dbReference type="HOGENOM" id="CLU_034178_1_1_9"/>
<evidence type="ECO:0000313" key="5">
    <source>
        <dbReference type="Proteomes" id="UP000005025"/>
    </source>
</evidence>